<feature type="domain" description="Sodium/calcium exchanger membrane region" evidence="6">
    <location>
        <begin position="176"/>
        <end position="315"/>
    </location>
</feature>
<dbReference type="AlphaFoldDB" id="A0A286GI41"/>
<sequence>MVYVELIAGLILLLVAGDLLVRGSVAVARRFGVSPLVIGLTLVGFGTSLPELMASLQAALLGAPGIAVGNVVGSNIANILLILGGAAIIAPVAATAKGLHRDTLVLALATVALIALVIAGVLPRWAGVILVLALIAYTGSALVLDRREQASAALREHETETAEAIPPANLGLWGGVAFTVGGLLGVVLGARLLVEAAVVLAQSWGVSETIIGVSIVAIGTSLPELATSVIAALKKESDVALGNVVGSNIFNILGILGVTAIVSPLTVPAEILQRDAWVMLGATVALIAAVMLLRRIGRATGAVFVGAYAVYVGVLVAAASA</sequence>
<dbReference type="InterPro" id="IPR044880">
    <property type="entry name" value="NCX_ion-bd_dom_sf"/>
</dbReference>
<feature type="transmembrane region" description="Helical" evidence="5">
    <location>
        <begin position="103"/>
        <end position="122"/>
    </location>
</feature>
<evidence type="ECO:0000256" key="5">
    <source>
        <dbReference type="SAM" id="Phobius"/>
    </source>
</evidence>
<dbReference type="Pfam" id="PF01699">
    <property type="entry name" value="Na_Ca_ex"/>
    <property type="match status" value="2"/>
</dbReference>
<dbReference type="InterPro" id="IPR004481">
    <property type="entry name" value="K/Na/Ca-exchanger"/>
</dbReference>
<feature type="transmembrane region" description="Helical" evidence="5">
    <location>
        <begin position="76"/>
        <end position="96"/>
    </location>
</feature>
<comment type="subcellular location">
    <subcellularLocation>
        <location evidence="1">Membrane</location>
        <topology evidence="1">Multi-pass membrane protein</topology>
    </subcellularLocation>
</comment>
<dbReference type="EMBL" id="OCNJ01000004">
    <property type="protein sequence ID" value="SOD95188.1"/>
    <property type="molecule type" value="Genomic_DNA"/>
</dbReference>
<evidence type="ECO:0000256" key="1">
    <source>
        <dbReference type="ARBA" id="ARBA00004141"/>
    </source>
</evidence>
<dbReference type="PANTHER" id="PTHR10846:SF8">
    <property type="entry name" value="INNER MEMBRANE PROTEIN YRBG"/>
    <property type="match status" value="1"/>
</dbReference>
<feature type="transmembrane region" description="Helical" evidence="5">
    <location>
        <begin position="300"/>
        <end position="319"/>
    </location>
</feature>
<keyword evidence="8" id="KW-1185">Reference proteome</keyword>
<feature type="transmembrane region" description="Helical" evidence="5">
    <location>
        <begin position="6"/>
        <end position="25"/>
    </location>
</feature>
<dbReference type="GO" id="GO:0005886">
    <property type="term" value="C:plasma membrane"/>
    <property type="evidence" value="ECO:0007669"/>
    <property type="project" value="TreeGrafter"/>
</dbReference>
<organism evidence="7 8">
    <name type="scientific">Caenispirillum bisanense</name>
    <dbReference type="NCBI Taxonomy" id="414052"/>
    <lineage>
        <taxon>Bacteria</taxon>
        <taxon>Pseudomonadati</taxon>
        <taxon>Pseudomonadota</taxon>
        <taxon>Alphaproteobacteria</taxon>
        <taxon>Rhodospirillales</taxon>
        <taxon>Novispirillaceae</taxon>
        <taxon>Caenispirillum</taxon>
    </lineage>
</organism>
<dbReference type="Gene3D" id="1.20.1420.30">
    <property type="entry name" value="NCX, central ion-binding region"/>
    <property type="match status" value="2"/>
</dbReference>
<evidence type="ECO:0000313" key="8">
    <source>
        <dbReference type="Proteomes" id="UP000219621"/>
    </source>
</evidence>
<keyword evidence="2 5" id="KW-0812">Transmembrane</keyword>
<gene>
    <name evidence="7" type="ORF">SAMN05421508_104255</name>
</gene>
<feature type="transmembrane region" description="Helical" evidence="5">
    <location>
        <begin position="170"/>
        <end position="190"/>
    </location>
</feature>
<reference evidence="7 8" key="1">
    <citation type="submission" date="2017-09" db="EMBL/GenBank/DDBJ databases">
        <authorList>
            <person name="Ehlers B."/>
            <person name="Leendertz F.H."/>
        </authorList>
    </citation>
    <scope>NUCLEOTIDE SEQUENCE [LARGE SCALE GENOMIC DNA]</scope>
    <source>
        <strain evidence="7 8">USBA 140</strain>
    </source>
</reference>
<dbReference type="PANTHER" id="PTHR10846">
    <property type="entry name" value="SODIUM/POTASSIUM/CALCIUM EXCHANGER"/>
    <property type="match status" value="1"/>
</dbReference>
<keyword evidence="3 5" id="KW-1133">Transmembrane helix</keyword>
<dbReference type="OrthoDB" id="9794225at2"/>
<feature type="transmembrane region" description="Helical" evidence="5">
    <location>
        <begin position="210"/>
        <end position="233"/>
    </location>
</feature>
<keyword evidence="4 5" id="KW-0472">Membrane</keyword>
<dbReference type="Gene3D" id="6.10.280.80">
    <property type="entry name" value="NCX, peripheral helical region"/>
    <property type="match status" value="1"/>
</dbReference>
<dbReference type="GO" id="GO:0005262">
    <property type="term" value="F:calcium channel activity"/>
    <property type="evidence" value="ECO:0007669"/>
    <property type="project" value="TreeGrafter"/>
</dbReference>
<dbReference type="GO" id="GO:0006874">
    <property type="term" value="P:intracellular calcium ion homeostasis"/>
    <property type="evidence" value="ECO:0007669"/>
    <property type="project" value="TreeGrafter"/>
</dbReference>
<evidence type="ECO:0000256" key="3">
    <source>
        <dbReference type="ARBA" id="ARBA00022989"/>
    </source>
</evidence>
<evidence type="ECO:0000259" key="6">
    <source>
        <dbReference type="Pfam" id="PF01699"/>
    </source>
</evidence>
<dbReference type="RefSeq" id="WP_097279211.1">
    <property type="nucleotide sequence ID" value="NZ_OCNJ01000004.1"/>
</dbReference>
<evidence type="ECO:0000256" key="2">
    <source>
        <dbReference type="ARBA" id="ARBA00022692"/>
    </source>
</evidence>
<feature type="transmembrane region" description="Helical" evidence="5">
    <location>
        <begin position="240"/>
        <end position="264"/>
    </location>
</feature>
<proteinExistence type="predicted"/>
<accession>A0A286GI41</accession>
<feature type="transmembrane region" description="Helical" evidence="5">
    <location>
        <begin position="128"/>
        <end position="145"/>
    </location>
</feature>
<name>A0A286GI41_9PROT</name>
<protein>
    <submittedName>
        <fullName evidence="7">Cation:H+ antiporter</fullName>
    </submittedName>
</protein>
<feature type="domain" description="Sodium/calcium exchanger membrane region" evidence="6">
    <location>
        <begin position="6"/>
        <end position="138"/>
    </location>
</feature>
<dbReference type="InterPro" id="IPR004837">
    <property type="entry name" value="NaCa_Exmemb"/>
</dbReference>
<evidence type="ECO:0000256" key="4">
    <source>
        <dbReference type="ARBA" id="ARBA00023136"/>
    </source>
</evidence>
<dbReference type="NCBIfam" id="TIGR00367">
    <property type="entry name" value="calcium/sodium antiporter"/>
    <property type="match status" value="1"/>
</dbReference>
<dbReference type="GO" id="GO:0008273">
    <property type="term" value="F:calcium, potassium:sodium antiporter activity"/>
    <property type="evidence" value="ECO:0007669"/>
    <property type="project" value="TreeGrafter"/>
</dbReference>
<feature type="transmembrane region" description="Helical" evidence="5">
    <location>
        <begin position="276"/>
        <end position="293"/>
    </location>
</feature>
<evidence type="ECO:0000313" key="7">
    <source>
        <dbReference type="EMBL" id="SOD95188.1"/>
    </source>
</evidence>
<dbReference type="Proteomes" id="UP000219621">
    <property type="component" value="Unassembled WGS sequence"/>
</dbReference>
<feature type="transmembrane region" description="Helical" evidence="5">
    <location>
        <begin position="37"/>
        <end position="56"/>
    </location>
</feature>